<dbReference type="InterPro" id="IPR029016">
    <property type="entry name" value="GAF-like_dom_sf"/>
</dbReference>
<dbReference type="EMBL" id="QHKM01000001">
    <property type="protein sequence ID" value="RAK69747.1"/>
    <property type="molecule type" value="Genomic_DNA"/>
</dbReference>
<reference evidence="3" key="1">
    <citation type="submission" date="2018-05" db="EMBL/GenBank/DDBJ databases">
        <authorList>
            <person name="Nie L."/>
        </authorList>
    </citation>
    <scope>NUCLEOTIDE SEQUENCE [LARGE SCALE GENOMIC DNA]</scope>
    <source>
        <strain evidence="3">NL</strain>
    </source>
</reference>
<evidence type="ECO:0000313" key="3">
    <source>
        <dbReference type="Proteomes" id="UP000248553"/>
    </source>
</evidence>
<dbReference type="SMART" id="SM00065">
    <property type="entry name" value="GAF"/>
    <property type="match status" value="1"/>
</dbReference>
<dbReference type="RefSeq" id="WP_111476483.1">
    <property type="nucleotide sequence ID" value="NZ_QHKM01000001.1"/>
</dbReference>
<dbReference type="InterPro" id="IPR003018">
    <property type="entry name" value="GAF"/>
</dbReference>
<evidence type="ECO:0000259" key="1">
    <source>
        <dbReference type="SMART" id="SM00065"/>
    </source>
</evidence>
<proteinExistence type="predicted"/>
<sequence length="224" mass="24669">MPPSSRLPALHSYDILHSAQEPLFDDLTALAAYIFSVPVARIAFVADEEVWHKAGVGMPAQDSLPIEQSICPQAVRHELPVLVFPDLAARPELSTPAMRAQQVVFYAGAQLRAPQGGCLGTLCLAGYEPRELTAAEQQMLAHLAELTMLALEARRRLRAADAGRWEQLRRTAETELRNQMALVRYLKVRSGGQVPVPADFLEEVSRRLREVADILAAAGQEQAR</sequence>
<dbReference type="PANTHER" id="PTHR43102:SF2">
    <property type="entry name" value="GAF DOMAIN-CONTAINING PROTEIN"/>
    <property type="match status" value="1"/>
</dbReference>
<name>A0A328BRN2_9BACT</name>
<evidence type="ECO:0000313" key="2">
    <source>
        <dbReference type="EMBL" id="RAK69747.1"/>
    </source>
</evidence>
<dbReference type="Gene3D" id="3.30.450.40">
    <property type="match status" value="1"/>
</dbReference>
<dbReference type="AlphaFoldDB" id="A0A328BRN2"/>
<feature type="domain" description="GAF" evidence="1">
    <location>
        <begin position="11"/>
        <end position="161"/>
    </location>
</feature>
<dbReference type="PANTHER" id="PTHR43102">
    <property type="entry name" value="SLR1143 PROTEIN"/>
    <property type="match status" value="1"/>
</dbReference>
<dbReference type="SUPFAM" id="SSF55781">
    <property type="entry name" value="GAF domain-like"/>
    <property type="match status" value="1"/>
</dbReference>
<gene>
    <name evidence="2" type="ORF">DLM85_02525</name>
</gene>
<accession>A0A328BRN2</accession>
<keyword evidence="3" id="KW-1185">Reference proteome</keyword>
<organism evidence="2 3">
    <name type="scientific">Hymenobacter edaphi</name>
    <dbReference type="NCBI Taxonomy" id="2211146"/>
    <lineage>
        <taxon>Bacteria</taxon>
        <taxon>Pseudomonadati</taxon>
        <taxon>Bacteroidota</taxon>
        <taxon>Cytophagia</taxon>
        <taxon>Cytophagales</taxon>
        <taxon>Hymenobacteraceae</taxon>
        <taxon>Hymenobacter</taxon>
    </lineage>
</organism>
<dbReference type="Proteomes" id="UP000248553">
    <property type="component" value="Unassembled WGS sequence"/>
</dbReference>
<protein>
    <recommendedName>
        <fullName evidence="1">GAF domain-containing protein</fullName>
    </recommendedName>
</protein>
<comment type="caution">
    <text evidence="2">The sequence shown here is derived from an EMBL/GenBank/DDBJ whole genome shotgun (WGS) entry which is preliminary data.</text>
</comment>
<dbReference type="OrthoDB" id="9811889at2"/>